<evidence type="ECO:0000259" key="5">
    <source>
        <dbReference type="Pfam" id="PF00905"/>
    </source>
</evidence>
<dbReference type="RefSeq" id="WP_267564663.1">
    <property type="nucleotide sequence ID" value="NZ_JAPNTZ010000007.1"/>
</dbReference>
<feature type="domain" description="Penicillin-binding protein transpeptidase" evidence="5">
    <location>
        <begin position="356"/>
        <end position="628"/>
    </location>
</feature>
<dbReference type="Pfam" id="PF03717">
    <property type="entry name" value="PBP_dimer"/>
    <property type="match status" value="1"/>
</dbReference>
<keyword evidence="4" id="KW-0732">Signal</keyword>
<dbReference type="Proteomes" id="UP001151002">
    <property type="component" value="Unassembled WGS sequence"/>
</dbReference>
<dbReference type="PANTHER" id="PTHR30627">
    <property type="entry name" value="PEPTIDOGLYCAN D,D-TRANSPEPTIDASE"/>
    <property type="match status" value="1"/>
</dbReference>
<dbReference type="InterPro" id="IPR050515">
    <property type="entry name" value="Beta-lactam/transpept"/>
</dbReference>
<evidence type="ECO:0000259" key="7">
    <source>
        <dbReference type="Pfam" id="PF05223"/>
    </source>
</evidence>
<dbReference type="Gene3D" id="3.90.1310.10">
    <property type="entry name" value="Penicillin-binding protein 2a (Domain 2)"/>
    <property type="match status" value="1"/>
</dbReference>
<dbReference type="SUPFAM" id="SSF56601">
    <property type="entry name" value="beta-lactamase/transpeptidase-like"/>
    <property type="match status" value="1"/>
</dbReference>
<dbReference type="PANTHER" id="PTHR30627:SF24">
    <property type="entry name" value="PENICILLIN-BINDING PROTEIN 4B"/>
    <property type="match status" value="1"/>
</dbReference>
<evidence type="ECO:0000313" key="9">
    <source>
        <dbReference type="Proteomes" id="UP001151002"/>
    </source>
</evidence>
<evidence type="ECO:0000259" key="6">
    <source>
        <dbReference type="Pfam" id="PF03717"/>
    </source>
</evidence>
<keyword evidence="3" id="KW-0472">Membrane</keyword>
<evidence type="ECO:0000256" key="4">
    <source>
        <dbReference type="SAM" id="SignalP"/>
    </source>
</evidence>
<gene>
    <name evidence="8" type="ORF">OWR29_20825</name>
</gene>
<dbReference type="InterPro" id="IPR005311">
    <property type="entry name" value="PBP_dimer"/>
</dbReference>
<dbReference type="PROSITE" id="PS51257">
    <property type="entry name" value="PROKAR_LIPOPROTEIN"/>
    <property type="match status" value="1"/>
</dbReference>
<feature type="chain" id="PRO_5047530396" evidence="4">
    <location>
        <begin position="28"/>
        <end position="634"/>
    </location>
</feature>
<dbReference type="InterPro" id="IPR012338">
    <property type="entry name" value="Beta-lactam/transpept-like"/>
</dbReference>
<sequence length="634" mass="65678">MHRGPYRSVRRALAATATLALLTGVLAGCSGDGPDGTLDDFLAGWKSGDLSKVGFVGADGGKIAAPQVLEQIRTYSGDLAKQPLTVTAEGEPKTTGDDATSAIKLDWTLPGDVKWSYPSTVRLTKRNTDGWRVVWEPAILQADLESGDKLGLKRLPAERASILDAAGKPIVTPRTVISIGVEPQKVTDLAKLRTGLAAQFKKIGVTVDTSNLAERVKNADPKAFLELITLREPDYNKIRAGLEALDGTAFITSERPLAPSRVFARALLGTVDEATAEDLEKNPQTLVQGDTVGHGGLQQKYDAALRGTAGVSVLKGETTLFKSDPVAGKPLKTTLDVKTQLAADQALTIQKQPSSLVALKVSDGSVLAVANGPEGGTVNTALTGQVAPGSTFKAISAYGILQKKVATADTTVNCPKTAAVGGRQFKNSHDEAFGPVPFHVDFAKSCNTAFVGLAPKLGADGLRSAAEALGIGGKWDLGVEAFSGKLSPADSPTELAAATFGQGATAVSPLTMASATSAIARGQFKQPRLVLDPAPAAPAADGAKLDAAAVTALRKMMREVVTAGTATALKDAPGGPVHGKTGTAEFSEATEDTHSWFIGYQGDVAFAVMVQKGGAGSEAAVPVVERFLQNLAKN</sequence>
<dbReference type="SUPFAM" id="SSF56519">
    <property type="entry name" value="Penicillin binding protein dimerisation domain"/>
    <property type="match status" value="1"/>
</dbReference>
<dbReference type="InterPro" id="IPR001460">
    <property type="entry name" value="PCN-bd_Tpept"/>
</dbReference>
<evidence type="ECO:0000256" key="3">
    <source>
        <dbReference type="ARBA" id="ARBA00023136"/>
    </source>
</evidence>
<comment type="similarity">
    <text evidence="2">Belongs to the transpeptidase family.</text>
</comment>
<protein>
    <submittedName>
        <fullName evidence="8">Penicillin-binding transpeptidase domain-containing protein</fullName>
    </submittedName>
</protein>
<dbReference type="InterPro" id="IPR036138">
    <property type="entry name" value="PBP_dimer_sf"/>
</dbReference>
<reference evidence="8" key="1">
    <citation type="submission" date="2022-11" db="EMBL/GenBank/DDBJ databases">
        <authorList>
            <person name="Somphong A."/>
            <person name="Phongsopitanun W."/>
        </authorList>
    </citation>
    <scope>NUCLEOTIDE SEQUENCE</scope>
    <source>
        <strain evidence="8">Pm04-4</strain>
    </source>
</reference>
<evidence type="ECO:0000313" key="8">
    <source>
        <dbReference type="EMBL" id="MCY1140449.1"/>
    </source>
</evidence>
<dbReference type="EMBL" id="JAPNTZ010000007">
    <property type="protein sequence ID" value="MCY1140449.1"/>
    <property type="molecule type" value="Genomic_DNA"/>
</dbReference>
<comment type="subcellular location">
    <subcellularLocation>
        <location evidence="1">Membrane</location>
    </subcellularLocation>
</comment>
<feature type="domain" description="Penicillin-binding protein dimerisation" evidence="6">
    <location>
        <begin position="155"/>
        <end position="314"/>
    </location>
</feature>
<dbReference type="InterPro" id="IPR007887">
    <property type="entry name" value="MecA_N"/>
</dbReference>
<organism evidence="8 9">
    <name type="scientific">Paractinoplanes pyxinae</name>
    <dbReference type="NCBI Taxonomy" id="2997416"/>
    <lineage>
        <taxon>Bacteria</taxon>
        <taxon>Bacillati</taxon>
        <taxon>Actinomycetota</taxon>
        <taxon>Actinomycetes</taxon>
        <taxon>Micromonosporales</taxon>
        <taxon>Micromonosporaceae</taxon>
        <taxon>Paractinoplanes</taxon>
    </lineage>
</organism>
<name>A0ABT4B1T7_9ACTN</name>
<proteinExistence type="inferred from homology"/>
<evidence type="ECO:0000256" key="1">
    <source>
        <dbReference type="ARBA" id="ARBA00004370"/>
    </source>
</evidence>
<dbReference type="Pfam" id="PF00905">
    <property type="entry name" value="Transpeptidase"/>
    <property type="match status" value="1"/>
</dbReference>
<dbReference type="Gene3D" id="3.40.710.10">
    <property type="entry name" value="DD-peptidase/beta-lactamase superfamily"/>
    <property type="match status" value="1"/>
</dbReference>
<accession>A0ABT4B1T7</accession>
<keyword evidence="9" id="KW-1185">Reference proteome</keyword>
<feature type="signal peptide" evidence="4">
    <location>
        <begin position="1"/>
        <end position="27"/>
    </location>
</feature>
<dbReference type="Pfam" id="PF05223">
    <property type="entry name" value="MecA_N"/>
    <property type="match status" value="1"/>
</dbReference>
<comment type="caution">
    <text evidence="8">The sequence shown here is derived from an EMBL/GenBank/DDBJ whole genome shotgun (WGS) entry which is preliminary data.</text>
</comment>
<feature type="domain" description="NTF2-like N-terminal transpeptidase" evidence="7">
    <location>
        <begin position="34"/>
        <end position="147"/>
    </location>
</feature>
<evidence type="ECO:0000256" key="2">
    <source>
        <dbReference type="ARBA" id="ARBA00007171"/>
    </source>
</evidence>